<dbReference type="GO" id="GO:0006516">
    <property type="term" value="P:glycoprotein catabolic process"/>
    <property type="evidence" value="ECO:0007669"/>
    <property type="project" value="TreeGrafter"/>
</dbReference>
<dbReference type="GO" id="GO:0019005">
    <property type="term" value="C:SCF ubiquitin ligase complex"/>
    <property type="evidence" value="ECO:0007669"/>
    <property type="project" value="TreeGrafter"/>
</dbReference>
<gene>
    <name evidence="2" type="ORF">Celaphus_00004427</name>
</gene>
<dbReference type="GO" id="GO:0005737">
    <property type="term" value="C:cytoplasm"/>
    <property type="evidence" value="ECO:0007669"/>
    <property type="project" value="TreeGrafter"/>
</dbReference>
<dbReference type="GO" id="GO:0036503">
    <property type="term" value="P:ERAD pathway"/>
    <property type="evidence" value="ECO:0007669"/>
    <property type="project" value="TreeGrafter"/>
</dbReference>
<dbReference type="PANTHER" id="PTHR12125">
    <property type="entry name" value="F-BOX ONLY PROTEIN 6-LIKE PROTEIN"/>
    <property type="match status" value="1"/>
</dbReference>
<name>A0A212DBV8_CEREH</name>
<dbReference type="OrthoDB" id="9703089at2759"/>
<sequence length="223" mass="25593">MRGAESSCGGRLARTGWEFGDLKGRLLRCGGDSFWQQPRGLARRPWAPQPPGACSPASCILGRFCELRPIGRKLTVNPPEKEDLWNCMMLSGSDDSEEEEDLGVRLKTSGETSYSPAYRCWYKGEILDLEEEGLWRELLDKQQGSDRMYQLVVKLLDANYATLHYFFHKRFPVRPRTGSFSFRIMHAFTNIKKGVRFVLFDHSVEGYDSWPEQISKLVMMLDP</sequence>
<feature type="domain" description="FBA" evidence="1">
    <location>
        <begin position="64"/>
        <end position="223"/>
    </location>
</feature>
<dbReference type="InterPro" id="IPR008979">
    <property type="entry name" value="Galactose-bd-like_sf"/>
</dbReference>
<proteinExistence type="predicted"/>
<protein>
    <recommendedName>
        <fullName evidence="1">FBA domain-containing protein</fullName>
    </recommendedName>
</protein>
<dbReference type="PROSITE" id="PS51114">
    <property type="entry name" value="FBA"/>
    <property type="match status" value="1"/>
</dbReference>
<dbReference type="Pfam" id="PF04300">
    <property type="entry name" value="FBA"/>
    <property type="match status" value="1"/>
</dbReference>
<dbReference type="EMBL" id="MKHE01000004">
    <property type="protein sequence ID" value="OWK15727.1"/>
    <property type="molecule type" value="Genomic_DNA"/>
</dbReference>
<reference evidence="2 3" key="1">
    <citation type="journal article" date="2018" name="Mol. Genet. Genomics">
        <title>The red deer Cervus elaphus genome CerEla1.0: sequencing, annotating, genes, and chromosomes.</title>
        <authorList>
            <person name="Bana N.A."/>
            <person name="Nyiri A."/>
            <person name="Nagy J."/>
            <person name="Frank K."/>
            <person name="Nagy T."/>
            <person name="Steger V."/>
            <person name="Schiller M."/>
            <person name="Lakatos P."/>
            <person name="Sugar L."/>
            <person name="Horn P."/>
            <person name="Barta E."/>
            <person name="Orosz L."/>
        </authorList>
    </citation>
    <scope>NUCLEOTIDE SEQUENCE [LARGE SCALE GENOMIC DNA]</scope>
    <source>
        <strain evidence="2">Hungarian</strain>
    </source>
</reference>
<organism evidence="2 3">
    <name type="scientific">Cervus elaphus hippelaphus</name>
    <name type="common">European red deer</name>
    <dbReference type="NCBI Taxonomy" id="46360"/>
    <lineage>
        <taxon>Eukaryota</taxon>
        <taxon>Metazoa</taxon>
        <taxon>Chordata</taxon>
        <taxon>Craniata</taxon>
        <taxon>Vertebrata</taxon>
        <taxon>Euteleostomi</taxon>
        <taxon>Mammalia</taxon>
        <taxon>Eutheria</taxon>
        <taxon>Laurasiatheria</taxon>
        <taxon>Artiodactyla</taxon>
        <taxon>Ruminantia</taxon>
        <taxon>Pecora</taxon>
        <taxon>Cervidae</taxon>
        <taxon>Cervinae</taxon>
        <taxon>Cervus</taxon>
    </lineage>
</organism>
<dbReference type="Proteomes" id="UP000242450">
    <property type="component" value="Chromosome 4"/>
</dbReference>
<dbReference type="GO" id="GO:0031146">
    <property type="term" value="P:SCF-dependent proteasomal ubiquitin-dependent protein catabolic process"/>
    <property type="evidence" value="ECO:0007669"/>
    <property type="project" value="TreeGrafter"/>
</dbReference>
<dbReference type="AlphaFoldDB" id="A0A212DBV8"/>
<dbReference type="FunFam" id="2.60.120.260:FF:000168">
    <property type="entry name" value="F-box only protein 6-like Protein"/>
    <property type="match status" value="1"/>
</dbReference>
<dbReference type="InterPro" id="IPR007397">
    <property type="entry name" value="F-box-assoc_dom"/>
</dbReference>
<dbReference type="InterPro" id="IPR039752">
    <property type="entry name" value="F-box_only"/>
</dbReference>
<evidence type="ECO:0000313" key="2">
    <source>
        <dbReference type="EMBL" id="OWK15727.1"/>
    </source>
</evidence>
<dbReference type="PANTHER" id="PTHR12125:SF9">
    <property type="entry name" value="F-BOX ONLY PROTEIN 27"/>
    <property type="match status" value="1"/>
</dbReference>
<comment type="caution">
    <text evidence="2">The sequence shown here is derived from an EMBL/GenBank/DDBJ whole genome shotgun (WGS) entry which is preliminary data.</text>
</comment>
<dbReference type="SMART" id="SM01198">
    <property type="entry name" value="FBA"/>
    <property type="match status" value="1"/>
</dbReference>
<dbReference type="GO" id="GO:0061630">
    <property type="term" value="F:ubiquitin protein ligase activity"/>
    <property type="evidence" value="ECO:0007669"/>
    <property type="project" value="TreeGrafter"/>
</dbReference>
<evidence type="ECO:0000259" key="1">
    <source>
        <dbReference type="PROSITE" id="PS51114"/>
    </source>
</evidence>
<accession>A0A212DBV8</accession>
<keyword evidence="3" id="KW-1185">Reference proteome</keyword>
<dbReference type="Gene3D" id="2.60.120.260">
    <property type="entry name" value="Galactose-binding domain-like"/>
    <property type="match status" value="1"/>
</dbReference>
<dbReference type="SUPFAM" id="SSF49785">
    <property type="entry name" value="Galactose-binding domain-like"/>
    <property type="match status" value="1"/>
</dbReference>
<evidence type="ECO:0000313" key="3">
    <source>
        <dbReference type="Proteomes" id="UP000242450"/>
    </source>
</evidence>